<name>A0A2G2WKS4_CAPBA</name>
<comment type="caution">
    <text evidence="5">The sequence shown here is derived from an EMBL/GenBank/DDBJ whole genome shotgun (WGS) entry which is preliminary data.</text>
</comment>
<gene>
    <name evidence="5" type="ORF">CQW23_14995</name>
</gene>
<dbReference type="STRING" id="33114.A0A2G2WKS4"/>
<feature type="compositionally biased region" description="Basic and acidic residues" evidence="3">
    <location>
        <begin position="256"/>
        <end position="273"/>
    </location>
</feature>
<dbReference type="Pfam" id="PF04548">
    <property type="entry name" value="AIG1"/>
    <property type="match status" value="1"/>
</dbReference>
<keyword evidence="2" id="KW-0342">GTP-binding</keyword>
<dbReference type="InterPro" id="IPR006703">
    <property type="entry name" value="G_AIG1"/>
</dbReference>
<proteinExistence type="predicted"/>
<feature type="domain" description="AIG1-type G" evidence="4">
    <location>
        <begin position="29"/>
        <end position="173"/>
    </location>
</feature>
<evidence type="ECO:0000313" key="5">
    <source>
        <dbReference type="EMBL" id="PHT45837.1"/>
    </source>
</evidence>
<reference evidence="5 6" key="1">
    <citation type="journal article" date="2017" name="Genome Biol.">
        <title>New reference genome sequences of hot pepper reveal the massive evolution of plant disease-resistance genes by retroduplication.</title>
        <authorList>
            <person name="Kim S."/>
            <person name="Park J."/>
            <person name="Yeom S.I."/>
            <person name="Kim Y.M."/>
            <person name="Seo E."/>
            <person name="Kim K.T."/>
            <person name="Kim M.S."/>
            <person name="Lee J.M."/>
            <person name="Cheong K."/>
            <person name="Shin H.S."/>
            <person name="Kim S.B."/>
            <person name="Han K."/>
            <person name="Lee J."/>
            <person name="Park M."/>
            <person name="Lee H.A."/>
            <person name="Lee H.Y."/>
            <person name="Lee Y."/>
            <person name="Oh S."/>
            <person name="Lee J.H."/>
            <person name="Choi E."/>
            <person name="Choi E."/>
            <person name="Lee S.E."/>
            <person name="Jeon J."/>
            <person name="Kim H."/>
            <person name="Choi G."/>
            <person name="Song H."/>
            <person name="Lee J."/>
            <person name="Lee S.C."/>
            <person name="Kwon J.K."/>
            <person name="Lee H.Y."/>
            <person name="Koo N."/>
            <person name="Hong Y."/>
            <person name="Kim R.W."/>
            <person name="Kang W.H."/>
            <person name="Huh J.H."/>
            <person name="Kang B.C."/>
            <person name="Yang T.J."/>
            <person name="Lee Y.H."/>
            <person name="Bennetzen J.L."/>
            <person name="Choi D."/>
        </authorList>
    </citation>
    <scope>NUCLEOTIDE SEQUENCE [LARGE SCALE GENOMIC DNA]</scope>
    <source>
        <strain evidence="6">cv. PBC81</strain>
    </source>
</reference>
<dbReference type="InterPro" id="IPR045058">
    <property type="entry name" value="GIMA/IAN/Toc"/>
</dbReference>
<dbReference type="AlphaFoldDB" id="A0A2G2WKS4"/>
<reference evidence="6" key="2">
    <citation type="journal article" date="2017" name="J. Anim. Genet.">
        <title>Multiple reference genome sequences of hot pepper reveal the massive evolution of plant disease resistance genes by retroduplication.</title>
        <authorList>
            <person name="Kim S."/>
            <person name="Park J."/>
            <person name="Yeom S.-I."/>
            <person name="Kim Y.-M."/>
            <person name="Seo E."/>
            <person name="Kim K.-T."/>
            <person name="Kim M.-S."/>
            <person name="Lee J.M."/>
            <person name="Cheong K."/>
            <person name="Shin H.-S."/>
            <person name="Kim S.-B."/>
            <person name="Han K."/>
            <person name="Lee J."/>
            <person name="Park M."/>
            <person name="Lee H.-A."/>
            <person name="Lee H.-Y."/>
            <person name="Lee Y."/>
            <person name="Oh S."/>
            <person name="Lee J.H."/>
            <person name="Choi E."/>
            <person name="Choi E."/>
            <person name="Lee S.E."/>
            <person name="Jeon J."/>
            <person name="Kim H."/>
            <person name="Choi G."/>
            <person name="Song H."/>
            <person name="Lee J."/>
            <person name="Lee S.-C."/>
            <person name="Kwon J.-K."/>
            <person name="Lee H.-Y."/>
            <person name="Koo N."/>
            <person name="Hong Y."/>
            <person name="Kim R.W."/>
            <person name="Kang W.-H."/>
            <person name="Huh J.H."/>
            <person name="Kang B.-C."/>
            <person name="Yang T.-J."/>
            <person name="Lee Y.-H."/>
            <person name="Bennetzen J.L."/>
            <person name="Choi D."/>
        </authorList>
    </citation>
    <scope>NUCLEOTIDE SEQUENCE [LARGE SCALE GENOMIC DNA]</scope>
    <source>
        <strain evidence="6">cv. PBC81</strain>
    </source>
</reference>
<evidence type="ECO:0000259" key="4">
    <source>
        <dbReference type="Pfam" id="PF04548"/>
    </source>
</evidence>
<dbReference type="PANTHER" id="PTHR10903:SF119">
    <property type="entry name" value="AIG1-TYPE G DOMAIN-CONTAINING PROTEIN"/>
    <property type="match status" value="1"/>
</dbReference>
<keyword evidence="1" id="KW-0547">Nucleotide-binding</keyword>
<keyword evidence="6" id="KW-1185">Reference proteome</keyword>
<evidence type="ECO:0000256" key="1">
    <source>
        <dbReference type="ARBA" id="ARBA00022741"/>
    </source>
</evidence>
<dbReference type="PANTHER" id="PTHR10903">
    <property type="entry name" value="GTPASE, IMAP FAMILY MEMBER-RELATED"/>
    <property type="match status" value="1"/>
</dbReference>
<protein>
    <recommendedName>
        <fullName evidence="4">AIG1-type G domain-containing protein</fullName>
    </recommendedName>
</protein>
<evidence type="ECO:0000313" key="6">
    <source>
        <dbReference type="Proteomes" id="UP000224567"/>
    </source>
</evidence>
<evidence type="ECO:0000256" key="3">
    <source>
        <dbReference type="SAM" id="MobiDB-lite"/>
    </source>
</evidence>
<dbReference type="EMBL" id="MLFT02000006">
    <property type="protein sequence ID" value="PHT45837.1"/>
    <property type="molecule type" value="Genomic_DNA"/>
</dbReference>
<sequence length="282" mass="32113">MGGSAVTDDWEVTTNETRTLVLLGRTALILEIAEISGLFDFSGEPEVIGKEIVRCMELAKAGIHAVLLVLSTFREFFGEKIRDYMVIVFTGGDELEDSDQSLDEYLGNDCPEPLKETIKLCDNRVVLFDNKTKDKQKKLDQLNELCSLVSLVLEKNNGIPYTNALSKNYRYELKANSSLIGDSKPVVNESNEPIRKSYEEHLVRLTENVTSKLIEVTNRLLEQWAIERAERISAEHKAKETLAKSEDAMRELRDHLERAERKFKEKAEQDSNKHAKQSCYIL</sequence>
<feature type="region of interest" description="Disordered" evidence="3">
    <location>
        <begin position="256"/>
        <end position="282"/>
    </location>
</feature>
<evidence type="ECO:0000256" key="2">
    <source>
        <dbReference type="ARBA" id="ARBA00023134"/>
    </source>
</evidence>
<dbReference type="Proteomes" id="UP000224567">
    <property type="component" value="Unassembled WGS sequence"/>
</dbReference>
<dbReference type="GO" id="GO:0005525">
    <property type="term" value="F:GTP binding"/>
    <property type="evidence" value="ECO:0007669"/>
    <property type="project" value="UniProtKB-KW"/>
</dbReference>
<accession>A0A2G2WKS4</accession>
<dbReference type="Gene3D" id="3.40.50.300">
    <property type="entry name" value="P-loop containing nucleotide triphosphate hydrolases"/>
    <property type="match status" value="1"/>
</dbReference>
<organism evidence="5 6">
    <name type="scientific">Capsicum baccatum</name>
    <name type="common">Peruvian pepper</name>
    <dbReference type="NCBI Taxonomy" id="33114"/>
    <lineage>
        <taxon>Eukaryota</taxon>
        <taxon>Viridiplantae</taxon>
        <taxon>Streptophyta</taxon>
        <taxon>Embryophyta</taxon>
        <taxon>Tracheophyta</taxon>
        <taxon>Spermatophyta</taxon>
        <taxon>Magnoliopsida</taxon>
        <taxon>eudicotyledons</taxon>
        <taxon>Gunneridae</taxon>
        <taxon>Pentapetalae</taxon>
        <taxon>asterids</taxon>
        <taxon>lamiids</taxon>
        <taxon>Solanales</taxon>
        <taxon>Solanaceae</taxon>
        <taxon>Solanoideae</taxon>
        <taxon>Capsiceae</taxon>
        <taxon>Capsicum</taxon>
    </lineage>
</organism>
<dbReference type="OrthoDB" id="8954335at2759"/>
<dbReference type="InterPro" id="IPR027417">
    <property type="entry name" value="P-loop_NTPase"/>
</dbReference>